<protein>
    <recommendedName>
        <fullName evidence="4">DUF945 family protein</fullName>
    </recommendedName>
</protein>
<dbReference type="KEGG" id="rjg:CCGE525_13870"/>
<accession>A0A387FW95</accession>
<keyword evidence="1" id="KW-0732">Signal</keyword>
<sequence length="482" mass="51748">MRPKAIAAAAVFFIGLTGVLQAAEVNEQGARELRNILTHSLSRDLARSGFVAVKPAGDQYEITYDLAKFFDKINSGALSVTGLKPLSLFAQPVDQGRWRLKGDNSLDVSVHSPASDATYSVASSSLDGIFDPTIEMMRSMEMKNNGIKFSSIGNGKNSGHKIDATIDSASFTHAVTDSTEAGKVDLQSQGTLQSLNEQVTAAAPGLPPVNLSADSVDVKVTATSLPVKELRELVRFFVQHVKAKQLSESGSEKFEELVHRALPVFGSLNESVTLNNALVATENGKVGVRTLDYNFKMDGLTKASNINFGLRAEHFTPDADLIPQAYAAFLPETLDVQLGIPNVNFDGLIDTALESVTSRAGPVSGEALKRIMFPSGYGTLEFPRISAASGVYDIEVSGALKGSTKHHVSYSLQATILARDFDKTIAAIQEAAKTDQRLNSVSFSLMAAKGFAKTDPDGRLRWDVTMDENRTVTVNGQVMKGL</sequence>
<proteinExistence type="predicted"/>
<dbReference type="OrthoDB" id="8301995at2"/>
<dbReference type="AlphaFoldDB" id="A0A387FW95"/>
<organism evidence="2 3">
    <name type="scientific">Rhizobium jaguaris</name>
    <dbReference type="NCBI Taxonomy" id="1312183"/>
    <lineage>
        <taxon>Bacteria</taxon>
        <taxon>Pseudomonadati</taxon>
        <taxon>Pseudomonadota</taxon>
        <taxon>Alphaproteobacteria</taxon>
        <taxon>Hyphomicrobiales</taxon>
        <taxon>Rhizobiaceae</taxon>
        <taxon>Rhizobium/Agrobacterium group</taxon>
        <taxon>Rhizobium</taxon>
    </lineage>
</organism>
<evidence type="ECO:0000313" key="2">
    <source>
        <dbReference type="EMBL" id="AYG59772.1"/>
    </source>
</evidence>
<name>A0A387FW95_9HYPH</name>
<evidence type="ECO:0000313" key="3">
    <source>
        <dbReference type="Proteomes" id="UP000282195"/>
    </source>
</evidence>
<evidence type="ECO:0000256" key="1">
    <source>
        <dbReference type="SAM" id="SignalP"/>
    </source>
</evidence>
<keyword evidence="3" id="KW-1185">Reference proteome</keyword>
<dbReference type="RefSeq" id="WP_120704777.1">
    <property type="nucleotide sequence ID" value="NZ_CP032694.1"/>
</dbReference>
<feature type="chain" id="PRO_5017272159" description="DUF945 family protein" evidence="1">
    <location>
        <begin position="23"/>
        <end position="482"/>
    </location>
</feature>
<dbReference type="Proteomes" id="UP000282195">
    <property type="component" value="Chromosome"/>
</dbReference>
<dbReference type="EMBL" id="CP032694">
    <property type="protein sequence ID" value="AYG59772.1"/>
    <property type="molecule type" value="Genomic_DNA"/>
</dbReference>
<gene>
    <name evidence="2" type="ORF">CCGE525_13870</name>
</gene>
<evidence type="ECO:0008006" key="4">
    <source>
        <dbReference type="Google" id="ProtNLM"/>
    </source>
</evidence>
<reference evidence="2 3" key="1">
    <citation type="submission" date="2018-10" db="EMBL/GenBank/DDBJ databases">
        <title>Rhizobium etli, R. leguminosarum and a new Rhizobium genospecies from Phaseolus dumosus.</title>
        <authorList>
            <person name="Ramirez-Puebla S.T."/>
            <person name="Rogel-Hernandez M.A."/>
            <person name="Guerrero G."/>
            <person name="Ormeno-Orrillo E."/>
            <person name="Martinez-Romero J.C."/>
            <person name="Negrete-Yankelevich S."/>
            <person name="Martinez-Romero E."/>
        </authorList>
    </citation>
    <scope>NUCLEOTIDE SEQUENCE [LARGE SCALE GENOMIC DNA]</scope>
    <source>
        <strain evidence="2 3">CCGE525</strain>
    </source>
</reference>
<feature type="signal peptide" evidence="1">
    <location>
        <begin position="1"/>
        <end position="22"/>
    </location>
</feature>